<dbReference type="InterPro" id="IPR056574">
    <property type="entry name" value="Death_MADD"/>
</dbReference>
<dbReference type="GO" id="GO:0005085">
    <property type="term" value="F:guanyl-nucleotide exchange factor activity"/>
    <property type="evidence" value="ECO:0007669"/>
    <property type="project" value="TreeGrafter"/>
</dbReference>
<dbReference type="GO" id="GO:0016301">
    <property type="term" value="F:kinase activity"/>
    <property type="evidence" value="ECO:0007669"/>
    <property type="project" value="UniProtKB-KW"/>
</dbReference>
<proteinExistence type="predicted"/>
<gene>
    <name evidence="3" type="ORF">llap_19407</name>
</gene>
<dbReference type="Proteomes" id="UP000233556">
    <property type="component" value="Unassembled WGS sequence"/>
</dbReference>
<dbReference type="OrthoDB" id="6282239at2759"/>
<dbReference type="GO" id="GO:0032483">
    <property type="term" value="P:regulation of Rab protein signal transduction"/>
    <property type="evidence" value="ECO:0007669"/>
    <property type="project" value="TreeGrafter"/>
</dbReference>
<keyword evidence="1" id="KW-0812">Transmembrane</keyword>
<protein>
    <submittedName>
        <fullName evidence="3">Map kinase-activating death domain protein isoform x3</fullName>
    </submittedName>
</protein>
<evidence type="ECO:0000256" key="1">
    <source>
        <dbReference type="SAM" id="Phobius"/>
    </source>
</evidence>
<dbReference type="PANTHER" id="PTHR13008">
    <property type="entry name" value="MAP-KINASE ACTIVATING DEATH DOMAIN PROTEIN MADD /DENN/AEX-3 C.ELEGANS"/>
    <property type="match status" value="1"/>
</dbReference>
<evidence type="ECO:0000313" key="4">
    <source>
        <dbReference type="Proteomes" id="UP000233556"/>
    </source>
</evidence>
<reference evidence="4" key="1">
    <citation type="submission" date="2017-11" db="EMBL/GenBank/DDBJ databases">
        <authorList>
            <person name="Lima N.C."/>
            <person name="Parody-Merino A.M."/>
            <person name="Battley P.F."/>
            <person name="Fidler A.E."/>
            <person name="Prosdocimi F."/>
        </authorList>
    </citation>
    <scope>NUCLEOTIDE SEQUENCE [LARGE SCALE GENOMIC DNA]</scope>
</reference>
<keyword evidence="3" id="KW-0418">Kinase</keyword>
<reference evidence="4" key="2">
    <citation type="submission" date="2017-12" db="EMBL/GenBank/DDBJ databases">
        <title>Genome sequence of the Bar-tailed Godwit (Limosa lapponica baueri).</title>
        <authorList>
            <person name="Lima N.C.B."/>
            <person name="Parody-Merino A.M."/>
            <person name="Battley P.F."/>
            <person name="Fidler A.E."/>
            <person name="Prosdocimi F."/>
        </authorList>
    </citation>
    <scope>NUCLEOTIDE SEQUENCE [LARGE SCALE GENOMIC DNA]</scope>
</reference>
<dbReference type="PANTHER" id="PTHR13008:SF7">
    <property type="entry name" value="MAP KINASE-ACTIVATING DEATH DOMAIN PROTEIN"/>
    <property type="match status" value="1"/>
</dbReference>
<dbReference type="Pfam" id="PF23629">
    <property type="entry name" value="Death_MADD"/>
    <property type="match status" value="1"/>
</dbReference>
<sequence>MKDKRVNGTSHHGFTKGQACLTNVIAFYNEMTSLVDEGTEADVVYFNFCKAFDTVSCNIGKLTKCGLAKSHNVKQSVKDGKGSAPGRGPEDGSQRVYLYEGLLGKERSTLWDQMQFWEDAFLDAVMLEREGMGMDQGPQEMIDRYLSLGEHDRKRLEDDEDRLLATLLHNMIAYMLMIKVTSFSFK</sequence>
<dbReference type="AlphaFoldDB" id="A0A2I0T909"/>
<keyword evidence="3" id="KW-0808">Transferase</keyword>
<dbReference type="EMBL" id="KZ515010">
    <property type="protein sequence ID" value="PKU30289.1"/>
    <property type="molecule type" value="Genomic_DNA"/>
</dbReference>
<feature type="transmembrane region" description="Helical" evidence="1">
    <location>
        <begin position="163"/>
        <end position="185"/>
    </location>
</feature>
<accession>A0A2I0T909</accession>
<dbReference type="GO" id="GO:0042981">
    <property type="term" value="P:regulation of apoptotic process"/>
    <property type="evidence" value="ECO:0007669"/>
    <property type="project" value="TreeGrafter"/>
</dbReference>
<organism evidence="3 4">
    <name type="scientific">Limosa lapponica baueri</name>
    <dbReference type="NCBI Taxonomy" id="1758121"/>
    <lineage>
        <taxon>Eukaryota</taxon>
        <taxon>Metazoa</taxon>
        <taxon>Chordata</taxon>
        <taxon>Craniata</taxon>
        <taxon>Vertebrata</taxon>
        <taxon>Euteleostomi</taxon>
        <taxon>Archelosauria</taxon>
        <taxon>Archosauria</taxon>
        <taxon>Dinosauria</taxon>
        <taxon>Saurischia</taxon>
        <taxon>Theropoda</taxon>
        <taxon>Coelurosauria</taxon>
        <taxon>Aves</taxon>
        <taxon>Neognathae</taxon>
        <taxon>Neoaves</taxon>
        <taxon>Charadriiformes</taxon>
        <taxon>Scolopacidae</taxon>
        <taxon>Limosa</taxon>
    </lineage>
</organism>
<evidence type="ECO:0000259" key="2">
    <source>
        <dbReference type="Pfam" id="PF23629"/>
    </source>
</evidence>
<evidence type="ECO:0000313" key="3">
    <source>
        <dbReference type="EMBL" id="PKU30289.1"/>
    </source>
</evidence>
<dbReference type="GO" id="GO:0005829">
    <property type="term" value="C:cytosol"/>
    <property type="evidence" value="ECO:0007669"/>
    <property type="project" value="TreeGrafter"/>
</dbReference>
<keyword evidence="4" id="KW-1185">Reference proteome</keyword>
<dbReference type="InterPro" id="IPR039980">
    <property type="entry name" value="MADD"/>
</dbReference>
<feature type="domain" description="MAP kinase-activating death" evidence="2">
    <location>
        <begin position="133"/>
        <end position="181"/>
    </location>
</feature>
<name>A0A2I0T909_LIMLA</name>
<keyword evidence="1" id="KW-0472">Membrane</keyword>
<keyword evidence="1" id="KW-1133">Transmembrane helix</keyword>